<feature type="repeat" description="WD" evidence="2">
    <location>
        <begin position="84"/>
        <end position="106"/>
    </location>
</feature>
<dbReference type="InterPro" id="IPR036322">
    <property type="entry name" value="WD40_repeat_dom_sf"/>
</dbReference>
<dbReference type="OrthoDB" id="10251381at2759"/>
<name>A0A448WA95_9PLAT</name>
<keyword evidence="1" id="KW-0677">Repeat</keyword>
<dbReference type="AlphaFoldDB" id="A0A448WA95"/>
<keyword evidence="4" id="KW-1185">Reference proteome</keyword>
<dbReference type="InterPro" id="IPR001680">
    <property type="entry name" value="WD40_rpt"/>
</dbReference>
<keyword evidence="2" id="KW-0853">WD repeat</keyword>
<sequence>MKIAVWDMNGQCMHTLICFGGDPGDVGQVVILKRCVIVMGSSNHFTVFRMTNFRDHFVYPSEWSGGPEHEDDVLAGCSLPPHSLITGSYDGEIVIWNTNSELAARRMTQRCKKHCTDQNRDFLYNISRLVLLQTRKHITSGMHRGANLVSCGGNGIVRFWNAYSCILVGEYVAHEGGKYYDFKLGFIPHTY</sequence>
<evidence type="ECO:0000256" key="2">
    <source>
        <dbReference type="PROSITE-ProRule" id="PRU00221"/>
    </source>
</evidence>
<dbReference type="EMBL" id="CAAALY010000547">
    <property type="protein sequence ID" value="VEL06870.1"/>
    <property type="molecule type" value="Genomic_DNA"/>
</dbReference>
<protein>
    <submittedName>
        <fullName evidence="3">Uncharacterized protein</fullName>
    </submittedName>
</protein>
<dbReference type="InterPro" id="IPR015943">
    <property type="entry name" value="WD40/YVTN_repeat-like_dom_sf"/>
</dbReference>
<dbReference type="PANTHER" id="PTHR44324:SF1">
    <property type="entry name" value="WD REPEAT-CONTAINING PROTEIN 49"/>
    <property type="match status" value="1"/>
</dbReference>
<evidence type="ECO:0000313" key="4">
    <source>
        <dbReference type="Proteomes" id="UP000784294"/>
    </source>
</evidence>
<comment type="caution">
    <text evidence="3">The sequence shown here is derived from an EMBL/GenBank/DDBJ whole genome shotgun (WGS) entry which is preliminary data.</text>
</comment>
<evidence type="ECO:0000256" key="1">
    <source>
        <dbReference type="ARBA" id="ARBA00022737"/>
    </source>
</evidence>
<reference evidence="3" key="1">
    <citation type="submission" date="2018-11" db="EMBL/GenBank/DDBJ databases">
        <authorList>
            <consortium name="Pathogen Informatics"/>
        </authorList>
    </citation>
    <scope>NUCLEOTIDE SEQUENCE</scope>
</reference>
<organism evidence="3 4">
    <name type="scientific">Protopolystoma xenopodis</name>
    <dbReference type="NCBI Taxonomy" id="117903"/>
    <lineage>
        <taxon>Eukaryota</taxon>
        <taxon>Metazoa</taxon>
        <taxon>Spiralia</taxon>
        <taxon>Lophotrochozoa</taxon>
        <taxon>Platyhelminthes</taxon>
        <taxon>Monogenea</taxon>
        <taxon>Polyopisthocotylea</taxon>
        <taxon>Polystomatidea</taxon>
        <taxon>Polystomatidae</taxon>
        <taxon>Protopolystoma</taxon>
    </lineage>
</organism>
<dbReference type="SUPFAM" id="SSF50978">
    <property type="entry name" value="WD40 repeat-like"/>
    <property type="match status" value="1"/>
</dbReference>
<dbReference type="PANTHER" id="PTHR44324">
    <property type="entry name" value="WD40 REPEAT DOMAIN 95"/>
    <property type="match status" value="1"/>
</dbReference>
<evidence type="ECO:0000313" key="3">
    <source>
        <dbReference type="EMBL" id="VEL06870.1"/>
    </source>
</evidence>
<proteinExistence type="predicted"/>
<dbReference type="Gene3D" id="2.130.10.10">
    <property type="entry name" value="YVTN repeat-like/Quinoprotein amine dehydrogenase"/>
    <property type="match status" value="1"/>
</dbReference>
<gene>
    <name evidence="3" type="ORF">PXEA_LOCUS310</name>
</gene>
<dbReference type="Proteomes" id="UP000784294">
    <property type="component" value="Unassembled WGS sequence"/>
</dbReference>
<dbReference type="PROSITE" id="PS50082">
    <property type="entry name" value="WD_REPEATS_2"/>
    <property type="match status" value="1"/>
</dbReference>
<dbReference type="InterPro" id="IPR051242">
    <property type="entry name" value="WD-EF-hand_domain"/>
</dbReference>
<accession>A0A448WA95</accession>